<comment type="caution">
    <text evidence="1">The sequence shown here is derived from an EMBL/GenBank/DDBJ whole genome shotgun (WGS) entry which is preliminary data.</text>
</comment>
<organism evidence="1 2">
    <name type="scientific">Nibrella viscosa</name>
    <dbReference type="NCBI Taxonomy" id="1084524"/>
    <lineage>
        <taxon>Bacteria</taxon>
        <taxon>Pseudomonadati</taxon>
        <taxon>Bacteroidota</taxon>
        <taxon>Cytophagia</taxon>
        <taxon>Cytophagales</taxon>
        <taxon>Spirosomataceae</taxon>
        <taxon>Nibrella</taxon>
    </lineage>
</organism>
<dbReference type="InterPro" id="IPR056510">
    <property type="entry name" value="WapI"/>
</dbReference>
<evidence type="ECO:0000313" key="2">
    <source>
        <dbReference type="Proteomes" id="UP001500936"/>
    </source>
</evidence>
<accession>A0ABP8JWF6</accession>
<protein>
    <submittedName>
        <fullName evidence="1">Uncharacterized protein</fullName>
    </submittedName>
</protein>
<gene>
    <name evidence="1" type="ORF">GCM10023187_05910</name>
</gene>
<dbReference type="Pfam" id="PF24716">
    <property type="entry name" value="WapI"/>
    <property type="match status" value="1"/>
</dbReference>
<sequence length="147" mass="16907">MRLAGSRSFFELNVLDYEYPAGTSQRTERNLLLIGFRAGWHKNQTAKIAPLLFTWEINSLIDWLLHLRNTGRMAPRLAFNEPCLAFECLSASANEFLLQVQLAQEATPDWHHNPYQPFWLPVVVTATQISEAIDQLKQQAEIFPVRP</sequence>
<dbReference type="Proteomes" id="UP001500936">
    <property type="component" value="Unassembled WGS sequence"/>
</dbReference>
<keyword evidence="2" id="KW-1185">Reference proteome</keyword>
<dbReference type="RefSeq" id="WP_345263791.1">
    <property type="nucleotide sequence ID" value="NZ_BAABHB010000001.1"/>
</dbReference>
<evidence type="ECO:0000313" key="1">
    <source>
        <dbReference type="EMBL" id="GAA4397060.1"/>
    </source>
</evidence>
<proteinExistence type="predicted"/>
<name>A0ABP8JWF6_9BACT</name>
<dbReference type="EMBL" id="BAABHB010000001">
    <property type="protein sequence ID" value="GAA4397060.1"/>
    <property type="molecule type" value="Genomic_DNA"/>
</dbReference>
<reference evidence="2" key="1">
    <citation type="journal article" date="2019" name="Int. J. Syst. Evol. Microbiol.">
        <title>The Global Catalogue of Microorganisms (GCM) 10K type strain sequencing project: providing services to taxonomists for standard genome sequencing and annotation.</title>
        <authorList>
            <consortium name="The Broad Institute Genomics Platform"/>
            <consortium name="The Broad Institute Genome Sequencing Center for Infectious Disease"/>
            <person name="Wu L."/>
            <person name="Ma J."/>
        </authorList>
    </citation>
    <scope>NUCLEOTIDE SEQUENCE [LARGE SCALE GENOMIC DNA]</scope>
    <source>
        <strain evidence="2">JCM 17925</strain>
    </source>
</reference>